<gene>
    <name evidence="1" type="ORF">V6N11_072876</name>
</gene>
<evidence type="ECO:0008006" key="3">
    <source>
        <dbReference type="Google" id="ProtNLM"/>
    </source>
</evidence>
<sequence>MKRQGAHSGGSPLSSPPVIFKVIPGSFRHTREAYNNAKRADKKHIFAFVRFSNSEEAHRVVEKGNRRMDGLSIKIDSGSSDSLISDPDSCRFEDVDNCDNVGAVGDVLNLIENVVGSHANEHMEVDTNLNDHANMNIGSNDPQSVMENDSVGLVDIPVVHSIELAQVAESSKSSSGFSELTPPILHNKSGMFMMKPRCIKRDGSLDPKMIIEAPEALEYRPKEHVGTLVEIPASSKCVDVPDSNKFGEARLTIEVCNSLGLFFDAMIWRFARG</sequence>
<dbReference type="CDD" id="cd00590">
    <property type="entry name" value="RRM_SF"/>
    <property type="match status" value="1"/>
</dbReference>
<comment type="caution">
    <text evidence="1">The sequence shown here is derived from an EMBL/GenBank/DDBJ whole genome shotgun (WGS) entry which is preliminary data.</text>
</comment>
<keyword evidence="2" id="KW-1185">Reference proteome</keyword>
<name>A0ABR2P102_9ROSI</name>
<evidence type="ECO:0000313" key="1">
    <source>
        <dbReference type="EMBL" id="KAK8981885.1"/>
    </source>
</evidence>
<accession>A0ABR2P102</accession>
<organism evidence="1 2">
    <name type="scientific">Hibiscus sabdariffa</name>
    <name type="common">roselle</name>
    <dbReference type="NCBI Taxonomy" id="183260"/>
    <lineage>
        <taxon>Eukaryota</taxon>
        <taxon>Viridiplantae</taxon>
        <taxon>Streptophyta</taxon>
        <taxon>Embryophyta</taxon>
        <taxon>Tracheophyta</taxon>
        <taxon>Spermatophyta</taxon>
        <taxon>Magnoliopsida</taxon>
        <taxon>eudicotyledons</taxon>
        <taxon>Gunneridae</taxon>
        <taxon>Pentapetalae</taxon>
        <taxon>rosids</taxon>
        <taxon>malvids</taxon>
        <taxon>Malvales</taxon>
        <taxon>Malvaceae</taxon>
        <taxon>Malvoideae</taxon>
        <taxon>Hibiscus</taxon>
    </lineage>
</organism>
<reference evidence="1 2" key="1">
    <citation type="journal article" date="2024" name="G3 (Bethesda)">
        <title>Genome assembly of Hibiscus sabdariffa L. provides insights into metabolisms of medicinal natural products.</title>
        <authorList>
            <person name="Kim T."/>
        </authorList>
    </citation>
    <scope>NUCLEOTIDE SEQUENCE [LARGE SCALE GENOMIC DNA]</scope>
    <source>
        <strain evidence="1">TK-2024</strain>
        <tissue evidence="1">Old leaves</tissue>
    </source>
</reference>
<evidence type="ECO:0000313" key="2">
    <source>
        <dbReference type="Proteomes" id="UP001396334"/>
    </source>
</evidence>
<protein>
    <recommendedName>
        <fullName evidence="3">RRM domain-containing protein</fullName>
    </recommendedName>
</protein>
<dbReference type="EMBL" id="JBBPBN010000087">
    <property type="protein sequence ID" value="KAK8981885.1"/>
    <property type="molecule type" value="Genomic_DNA"/>
</dbReference>
<dbReference type="Proteomes" id="UP001396334">
    <property type="component" value="Unassembled WGS sequence"/>
</dbReference>
<proteinExistence type="predicted"/>